<keyword evidence="5" id="KW-1185">Reference proteome</keyword>
<reference evidence="3 5" key="1">
    <citation type="journal article" date="2015" name="Genome Announc.">
        <title>Draft Genome Sequence of a Heterotrophic Facultative Anaerobic Thermophilic Bacterium, Ardenticatena maritima Strain 110ST.</title>
        <authorList>
            <person name="Kawaichi S."/>
            <person name="Yoshida T."/>
            <person name="Sako Y."/>
            <person name="Nakamura R."/>
        </authorList>
    </citation>
    <scope>NUCLEOTIDE SEQUENCE [LARGE SCALE GENOMIC DNA]</scope>
    <source>
        <strain evidence="3 5">110S</strain>
    </source>
</reference>
<dbReference type="Pfam" id="PF00211">
    <property type="entry name" value="Guanylate_cyc"/>
    <property type="match status" value="1"/>
</dbReference>
<dbReference type="Pfam" id="PF08448">
    <property type="entry name" value="PAS_4"/>
    <property type="match status" value="1"/>
</dbReference>
<dbReference type="EMBL" id="BBZA01000003">
    <property type="protein sequence ID" value="GAP61638.1"/>
    <property type="molecule type" value="Genomic_DNA"/>
</dbReference>
<dbReference type="SUPFAM" id="SSF55785">
    <property type="entry name" value="PYP-like sensor domain (PAS domain)"/>
    <property type="match status" value="1"/>
</dbReference>
<dbReference type="CDD" id="cd07302">
    <property type="entry name" value="CHD"/>
    <property type="match status" value="1"/>
</dbReference>
<dbReference type="PROSITE" id="PS50125">
    <property type="entry name" value="GUANYLATE_CYCLASE_2"/>
    <property type="match status" value="1"/>
</dbReference>
<comment type="similarity">
    <text evidence="1">Belongs to the adenylyl cyclase class-3 family.</text>
</comment>
<dbReference type="InterPro" id="IPR029787">
    <property type="entry name" value="Nucleotide_cyclase"/>
</dbReference>
<evidence type="ECO:0000259" key="2">
    <source>
        <dbReference type="PROSITE" id="PS50125"/>
    </source>
</evidence>
<dbReference type="GO" id="GO:0004016">
    <property type="term" value="F:adenylate cyclase activity"/>
    <property type="evidence" value="ECO:0007669"/>
    <property type="project" value="UniProtKB-EC"/>
</dbReference>
<protein>
    <submittedName>
        <fullName evidence="3">Adenylate cyclase</fullName>
        <ecNumber evidence="3">4.6.1.1</ecNumber>
    </submittedName>
</protein>
<accession>A0A0M9UBA8</accession>
<comment type="caution">
    <text evidence="3">The sequence shown here is derived from an EMBL/GenBank/DDBJ whole genome shotgun (WGS) entry which is preliminary data.</text>
</comment>
<evidence type="ECO:0000256" key="1">
    <source>
        <dbReference type="ARBA" id="ARBA00005381"/>
    </source>
</evidence>
<sequence>MHAYRYADVLLQIVHHHPRLALALTDAHLRIQHANATFCAWVGDECVSVEQVALPELLPVLVGLEQHLFRLATEGGTPYTLPYVAHNGRVFDLTIEPVHHLGADEEPLLLVTLHDVTDRARIEQEWRQQRNELMMQRAALRRARDHLDYVLRRFVPSSVADALIEGTHTPAPVGEKQTATMFFADARGFTAVAETCTVEELFDMLNAHWAILVREIRAEGGTVVQYAGDMIMAAFNVPDPMSDHALRAARAAFKARAALETFAAQIAESGLPPLRFGFGLHTGSIMAGYVGGGDFYQYATIGDTTNVAFYLCTQAPPGAIYASHTTWALLGTQVEARFVAQHMVKKRREPILVYELTALRASPSS</sequence>
<evidence type="ECO:0000313" key="5">
    <source>
        <dbReference type="Proteomes" id="UP000037784"/>
    </source>
</evidence>
<keyword evidence="3" id="KW-0456">Lyase</keyword>
<dbReference type="EMBL" id="LGKN01000004">
    <property type="protein sequence ID" value="KPL88604.1"/>
    <property type="molecule type" value="Genomic_DNA"/>
</dbReference>
<dbReference type="RefSeq" id="WP_054491593.1">
    <property type="nucleotide sequence ID" value="NZ_BBZA01000003.1"/>
</dbReference>
<name>A0A0M9UBA8_9CHLR</name>
<proteinExistence type="inferred from homology"/>
<dbReference type="InterPro" id="IPR013656">
    <property type="entry name" value="PAS_4"/>
</dbReference>
<dbReference type="SMART" id="SM00044">
    <property type="entry name" value="CYCc"/>
    <property type="match status" value="1"/>
</dbReference>
<dbReference type="SUPFAM" id="SSF55073">
    <property type="entry name" value="Nucleotide cyclase"/>
    <property type="match status" value="1"/>
</dbReference>
<dbReference type="GO" id="GO:0009190">
    <property type="term" value="P:cyclic nucleotide biosynthetic process"/>
    <property type="evidence" value="ECO:0007669"/>
    <property type="project" value="InterPro"/>
</dbReference>
<dbReference type="InterPro" id="IPR050697">
    <property type="entry name" value="Adenylyl/Guanylyl_Cyclase_3/4"/>
</dbReference>
<evidence type="ECO:0000313" key="6">
    <source>
        <dbReference type="Proteomes" id="UP000050502"/>
    </source>
</evidence>
<dbReference type="EC" id="4.6.1.1" evidence="3"/>
<dbReference type="STRING" id="872965.SE16_07560"/>
<dbReference type="AlphaFoldDB" id="A0A0M9UBA8"/>
<reference evidence="5" key="3">
    <citation type="submission" date="2015-08" db="EMBL/GenBank/DDBJ databases">
        <title>Draft Genome Sequence of a Heterotrophic Facultative Anaerobic Bacterium Ardenticatena maritima Strain 110S.</title>
        <authorList>
            <person name="Kawaichi S."/>
            <person name="Yoshida T."/>
            <person name="Sako Y."/>
            <person name="Nakamura R."/>
        </authorList>
    </citation>
    <scope>NUCLEOTIDE SEQUENCE [LARGE SCALE GENOMIC DNA]</scope>
    <source>
        <strain evidence="5">110S</strain>
    </source>
</reference>
<dbReference type="InterPro" id="IPR035965">
    <property type="entry name" value="PAS-like_dom_sf"/>
</dbReference>
<dbReference type="InParanoid" id="A0A0M9UBA8"/>
<dbReference type="PATRIC" id="fig|872965.6.peg.1553"/>
<dbReference type="InterPro" id="IPR001054">
    <property type="entry name" value="A/G_cyclase"/>
</dbReference>
<dbReference type="Proteomes" id="UP000050502">
    <property type="component" value="Unassembled WGS sequence"/>
</dbReference>
<dbReference type="Proteomes" id="UP000037784">
    <property type="component" value="Unassembled WGS sequence"/>
</dbReference>
<dbReference type="Gene3D" id="3.30.450.20">
    <property type="entry name" value="PAS domain"/>
    <property type="match status" value="1"/>
</dbReference>
<dbReference type="GO" id="GO:0035556">
    <property type="term" value="P:intracellular signal transduction"/>
    <property type="evidence" value="ECO:0007669"/>
    <property type="project" value="InterPro"/>
</dbReference>
<reference evidence="4 6" key="2">
    <citation type="submission" date="2015-07" db="EMBL/GenBank/DDBJ databases">
        <title>Whole genome sequence of Ardenticatena maritima DSM 23922.</title>
        <authorList>
            <person name="Hemp J."/>
            <person name="Ward L.M."/>
            <person name="Pace L.A."/>
            <person name="Fischer W.W."/>
        </authorList>
    </citation>
    <scope>NUCLEOTIDE SEQUENCE [LARGE SCALE GENOMIC DNA]</scope>
    <source>
        <strain evidence="4 6">110S</strain>
    </source>
</reference>
<organism evidence="3 5">
    <name type="scientific">Ardenticatena maritima</name>
    <dbReference type="NCBI Taxonomy" id="872965"/>
    <lineage>
        <taxon>Bacteria</taxon>
        <taxon>Bacillati</taxon>
        <taxon>Chloroflexota</taxon>
        <taxon>Ardenticatenia</taxon>
        <taxon>Ardenticatenales</taxon>
        <taxon>Ardenticatenaceae</taxon>
        <taxon>Ardenticatena</taxon>
    </lineage>
</organism>
<evidence type="ECO:0000313" key="4">
    <source>
        <dbReference type="EMBL" id="KPL88604.1"/>
    </source>
</evidence>
<dbReference type="PANTHER" id="PTHR43081:SF1">
    <property type="entry name" value="ADENYLATE CYCLASE, TERMINAL-DIFFERENTIATION SPECIFIC"/>
    <property type="match status" value="1"/>
</dbReference>
<evidence type="ECO:0000313" key="3">
    <source>
        <dbReference type="EMBL" id="GAP61638.1"/>
    </source>
</evidence>
<dbReference type="PANTHER" id="PTHR43081">
    <property type="entry name" value="ADENYLATE CYCLASE, TERMINAL-DIFFERENTIATION SPECIFIC-RELATED"/>
    <property type="match status" value="1"/>
</dbReference>
<dbReference type="OrthoDB" id="9806704at2"/>
<feature type="domain" description="Guanylate cyclase" evidence="2">
    <location>
        <begin position="180"/>
        <end position="312"/>
    </location>
</feature>
<dbReference type="Gene3D" id="3.30.70.1230">
    <property type="entry name" value="Nucleotide cyclase"/>
    <property type="match status" value="1"/>
</dbReference>
<gene>
    <name evidence="3" type="ORF">ARMA_0061</name>
    <name evidence="4" type="ORF">SE16_07560</name>
</gene>